<reference evidence="1 2" key="1">
    <citation type="journal article" date="2012" name="Genome Biol.">
        <title>Sequencing three crocodilian genomes to illuminate the evolution of archosaurs and amniotes.</title>
        <authorList>
            <person name="St John J.A."/>
            <person name="Braun E.L."/>
            <person name="Isberg S.R."/>
            <person name="Miles L.G."/>
            <person name="Chong A.Y."/>
            <person name="Gongora J."/>
            <person name="Dalzell P."/>
            <person name="Moran C."/>
            <person name="Bed'hom B."/>
            <person name="Abzhanov A."/>
            <person name="Burgess S.C."/>
            <person name="Cooksey A.M."/>
            <person name="Castoe T.A."/>
            <person name="Crawford N.G."/>
            <person name="Densmore L.D."/>
            <person name="Drew J.C."/>
            <person name="Edwards S.V."/>
            <person name="Faircloth B.C."/>
            <person name="Fujita M.K."/>
            <person name="Greenwold M.J."/>
            <person name="Hoffmann F.G."/>
            <person name="Howard J.M."/>
            <person name="Iguchi T."/>
            <person name="Janes D.E."/>
            <person name="Khan S.Y."/>
            <person name="Kohno S."/>
            <person name="de Koning A.J."/>
            <person name="Lance S.L."/>
            <person name="McCarthy F.M."/>
            <person name="McCormack J.E."/>
            <person name="Merchant M.E."/>
            <person name="Peterson D.G."/>
            <person name="Pollock D.D."/>
            <person name="Pourmand N."/>
            <person name="Raney B.J."/>
            <person name="Roessler K.A."/>
            <person name="Sanford J.R."/>
            <person name="Sawyer R.H."/>
            <person name="Schmidt C.J."/>
            <person name="Triplett E.W."/>
            <person name="Tuberville T.D."/>
            <person name="Venegas-Anaya M."/>
            <person name="Howard J.T."/>
            <person name="Jarvis E.D."/>
            <person name="Guillette L.J.Jr."/>
            <person name="Glenn T.C."/>
            <person name="Green R.E."/>
            <person name="Ray D.A."/>
        </authorList>
    </citation>
    <scope>NUCLEOTIDE SEQUENCE [LARGE SCALE GENOMIC DNA]</scope>
    <source>
        <strain evidence="1">KSC_2009_1</strain>
    </source>
</reference>
<dbReference type="EMBL" id="AKHW03002956">
    <property type="protein sequence ID" value="KYO36724.1"/>
    <property type="molecule type" value="Genomic_DNA"/>
</dbReference>
<name>A0A151NIV6_ALLMI</name>
<sequence length="77" mass="9096">MITGHEWDPIYTLLEQVRVTEEERKCLWKGKGWAGEVNPHQGGDEETYINLDQYLRSQCQELAQRPDNPHSWSGRQR</sequence>
<dbReference type="Proteomes" id="UP000050525">
    <property type="component" value="Unassembled WGS sequence"/>
</dbReference>
<proteinExistence type="predicted"/>
<accession>A0A151NIV6</accession>
<protein>
    <submittedName>
        <fullName evidence="1">Uncharacterized protein</fullName>
    </submittedName>
</protein>
<evidence type="ECO:0000313" key="1">
    <source>
        <dbReference type="EMBL" id="KYO36724.1"/>
    </source>
</evidence>
<dbReference type="AlphaFoldDB" id="A0A151NIV6"/>
<organism evidence="1 2">
    <name type="scientific">Alligator mississippiensis</name>
    <name type="common">American alligator</name>
    <dbReference type="NCBI Taxonomy" id="8496"/>
    <lineage>
        <taxon>Eukaryota</taxon>
        <taxon>Metazoa</taxon>
        <taxon>Chordata</taxon>
        <taxon>Craniata</taxon>
        <taxon>Vertebrata</taxon>
        <taxon>Euteleostomi</taxon>
        <taxon>Archelosauria</taxon>
        <taxon>Archosauria</taxon>
        <taxon>Crocodylia</taxon>
        <taxon>Alligatoridae</taxon>
        <taxon>Alligatorinae</taxon>
        <taxon>Alligator</taxon>
    </lineage>
</organism>
<evidence type="ECO:0000313" key="2">
    <source>
        <dbReference type="Proteomes" id="UP000050525"/>
    </source>
</evidence>
<gene>
    <name evidence="1" type="ORF">Y1Q_0024386</name>
</gene>
<comment type="caution">
    <text evidence="1">The sequence shown here is derived from an EMBL/GenBank/DDBJ whole genome shotgun (WGS) entry which is preliminary data.</text>
</comment>
<keyword evidence="2" id="KW-1185">Reference proteome</keyword>